<evidence type="ECO:0000313" key="2">
    <source>
        <dbReference type="EMBL" id="XBP69599.1"/>
    </source>
</evidence>
<keyword evidence="1" id="KW-0812">Transmembrane</keyword>
<proteinExistence type="predicted"/>
<dbReference type="EMBL" id="CP157675">
    <property type="protein sequence ID" value="XBP69599.1"/>
    <property type="molecule type" value="Genomic_DNA"/>
</dbReference>
<dbReference type="AlphaFoldDB" id="A0AAU7LPN2"/>
<protein>
    <submittedName>
        <fullName evidence="2">Uncharacterized protein</fullName>
    </submittedName>
</protein>
<feature type="transmembrane region" description="Helical" evidence="1">
    <location>
        <begin position="44"/>
        <end position="67"/>
    </location>
</feature>
<gene>
    <name evidence="2" type="ORF">ABLV49_17155</name>
</gene>
<name>A0AAU7LPN2_9BURK</name>
<keyword evidence="1" id="KW-0472">Membrane</keyword>
<keyword evidence="1" id="KW-1133">Transmembrane helix</keyword>
<sequence>MTAYLLVNHLLNLLAPAALIALLLVVLARLFSGFFGSNRPFAHVWYAQAAINFIVGSGVLVAGLVLLGHDGKMLTYVVLVVAMAASQWLQLGGWKR</sequence>
<reference evidence="2" key="1">
    <citation type="submission" date="2024-05" db="EMBL/GenBank/DDBJ databases">
        <authorList>
            <person name="Bunk B."/>
            <person name="Swiderski J."/>
            <person name="Sproer C."/>
            <person name="Thiel V."/>
        </authorList>
    </citation>
    <scope>NUCLEOTIDE SEQUENCE</scope>
    <source>
        <strain evidence="2">DSM 17735</strain>
    </source>
</reference>
<feature type="transmembrane region" description="Helical" evidence="1">
    <location>
        <begin position="73"/>
        <end position="91"/>
    </location>
</feature>
<dbReference type="RefSeq" id="WP_349278332.1">
    <property type="nucleotide sequence ID" value="NZ_CBCSCU010000006.1"/>
</dbReference>
<accession>A0AAU7LPN2</accession>
<feature type="transmembrane region" description="Helical" evidence="1">
    <location>
        <begin position="13"/>
        <end position="32"/>
    </location>
</feature>
<organism evidence="2">
    <name type="scientific">Polaromonas hydrogenivorans</name>
    <dbReference type="NCBI Taxonomy" id="335476"/>
    <lineage>
        <taxon>Bacteria</taxon>
        <taxon>Pseudomonadati</taxon>
        <taxon>Pseudomonadota</taxon>
        <taxon>Betaproteobacteria</taxon>
        <taxon>Burkholderiales</taxon>
        <taxon>Comamonadaceae</taxon>
        <taxon>Polaromonas</taxon>
    </lineage>
</organism>
<evidence type="ECO:0000256" key="1">
    <source>
        <dbReference type="SAM" id="Phobius"/>
    </source>
</evidence>